<evidence type="ECO:0000256" key="4">
    <source>
        <dbReference type="ARBA" id="ARBA00023157"/>
    </source>
</evidence>
<name>A0AAD8CDX7_ACIOX</name>
<dbReference type="SMART" id="SM00032">
    <property type="entry name" value="CCP"/>
    <property type="match status" value="5"/>
</dbReference>
<dbReference type="Pfam" id="PF00084">
    <property type="entry name" value="Sushi"/>
    <property type="match status" value="5"/>
</dbReference>
<sequence length="367" mass="39659">MSKSAVLLVLVALTVNVNGECGYPPYYDYTILREEYQAHSPSEFIEGFKVAYYCQSGYARTAGSASITCINKMWSTLTLKCELVKCPDPPSIVNGEITNRPQGTVTFGTSITYKCNEGILVGNRELVCTKYGNYSSAPPACKGRSCGSPGEILNGHFNTDEGVLFGDKAYAVCDEGFQVAGIGVRSCRAAGWDGTIPICEIVKCPDPPSIVNGEITNPPQGTVTLGTSITYKCNEGVLVGNRELVCTKYGNYSSAPPACKDHKGCPSVQVANGYKIAGFGPVYNYGDFIAFACNPGYILKGPDSVTCGINETWEPELPTCQKDHKGCPLVHVENGYKTAGFGPVYNYGDFIAFVCNRKYHSRFEIKH</sequence>
<dbReference type="InterPro" id="IPR000436">
    <property type="entry name" value="Sushi_SCR_CCP_dom"/>
</dbReference>
<keyword evidence="9" id="KW-1185">Reference proteome</keyword>
<organism evidence="8 9">
    <name type="scientific">Acipenser oxyrinchus oxyrinchus</name>
    <dbReference type="NCBI Taxonomy" id="40147"/>
    <lineage>
        <taxon>Eukaryota</taxon>
        <taxon>Metazoa</taxon>
        <taxon>Chordata</taxon>
        <taxon>Craniata</taxon>
        <taxon>Vertebrata</taxon>
        <taxon>Euteleostomi</taxon>
        <taxon>Actinopterygii</taxon>
        <taxon>Chondrostei</taxon>
        <taxon>Acipenseriformes</taxon>
        <taxon>Acipenseridae</taxon>
        <taxon>Acipenser</taxon>
    </lineage>
</organism>
<dbReference type="CDD" id="cd00033">
    <property type="entry name" value="CCP"/>
    <property type="match status" value="5"/>
</dbReference>
<dbReference type="PANTHER" id="PTHR45785">
    <property type="entry name" value="COMPLEMENT FACTOR H-RELATED"/>
    <property type="match status" value="1"/>
</dbReference>
<gene>
    <name evidence="8" type="primary">CR1</name>
    <name evidence="8" type="ORF">AOXY_G37601</name>
</gene>
<dbReference type="PROSITE" id="PS50923">
    <property type="entry name" value="SUSHI"/>
    <property type="match status" value="5"/>
</dbReference>
<dbReference type="Gene3D" id="2.10.70.10">
    <property type="entry name" value="Complement Module, domain 1"/>
    <property type="match status" value="5"/>
</dbReference>
<accession>A0AAD8CDX7</accession>
<dbReference type="SUPFAM" id="SSF57535">
    <property type="entry name" value="Complement control module/SCR domain"/>
    <property type="match status" value="5"/>
</dbReference>
<evidence type="ECO:0000256" key="1">
    <source>
        <dbReference type="ARBA" id="ARBA00022659"/>
    </source>
</evidence>
<feature type="domain" description="Sushi" evidence="7">
    <location>
        <begin position="144"/>
        <end position="201"/>
    </location>
</feature>
<evidence type="ECO:0000256" key="5">
    <source>
        <dbReference type="PROSITE-ProRule" id="PRU00302"/>
    </source>
</evidence>
<dbReference type="AlphaFoldDB" id="A0AAD8CDX7"/>
<dbReference type="InterPro" id="IPR035976">
    <property type="entry name" value="Sushi/SCR/CCP_sf"/>
</dbReference>
<feature type="chain" id="PRO_5042283927" evidence="6">
    <location>
        <begin position="20"/>
        <end position="367"/>
    </location>
</feature>
<keyword evidence="3" id="KW-0677">Repeat</keyword>
<reference evidence="8" key="1">
    <citation type="submission" date="2022-02" db="EMBL/GenBank/DDBJ databases">
        <title>Atlantic sturgeon de novo genome assembly.</title>
        <authorList>
            <person name="Stock M."/>
            <person name="Klopp C."/>
            <person name="Guiguen Y."/>
            <person name="Cabau C."/>
            <person name="Parinello H."/>
            <person name="Santidrian Yebra-Pimentel E."/>
            <person name="Kuhl H."/>
            <person name="Dirks R.P."/>
            <person name="Guessner J."/>
            <person name="Wuertz S."/>
            <person name="Du K."/>
            <person name="Schartl M."/>
        </authorList>
    </citation>
    <scope>NUCLEOTIDE SEQUENCE</scope>
    <source>
        <strain evidence="8">STURGEONOMICS-FGT-2020</strain>
        <tissue evidence="8">Whole blood</tissue>
    </source>
</reference>
<dbReference type="FunFam" id="2.10.70.10:FF:000014">
    <property type="entry name" value="Membrane cofactor protein"/>
    <property type="match status" value="1"/>
</dbReference>
<keyword evidence="2 6" id="KW-0732">Signal</keyword>
<feature type="disulfide bond" evidence="5">
    <location>
        <begin position="54"/>
        <end position="81"/>
    </location>
</feature>
<dbReference type="InterPro" id="IPR051503">
    <property type="entry name" value="ComplSys_Reg/VirEntry_Med"/>
</dbReference>
<evidence type="ECO:0000256" key="2">
    <source>
        <dbReference type="ARBA" id="ARBA00022729"/>
    </source>
</evidence>
<keyword evidence="4 5" id="KW-1015">Disulfide bond</keyword>
<evidence type="ECO:0000259" key="7">
    <source>
        <dbReference type="PROSITE" id="PS50923"/>
    </source>
</evidence>
<feature type="domain" description="Sushi" evidence="7">
    <location>
        <begin position="19"/>
        <end position="83"/>
    </location>
</feature>
<dbReference type="Proteomes" id="UP001230051">
    <property type="component" value="Unassembled WGS sequence"/>
</dbReference>
<evidence type="ECO:0000256" key="6">
    <source>
        <dbReference type="SAM" id="SignalP"/>
    </source>
</evidence>
<protein>
    <submittedName>
        <fullName evidence="8">Complement receptor type 2-like isoform X1</fullName>
    </submittedName>
</protein>
<feature type="signal peptide" evidence="6">
    <location>
        <begin position="1"/>
        <end position="19"/>
    </location>
</feature>
<comment type="caution">
    <text evidence="5">Lacks conserved residue(s) required for the propagation of feature annotation.</text>
</comment>
<evidence type="ECO:0000313" key="8">
    <source>
        <dbReference type="EMBL" id="KAK1139350.1"/>
    </source>
</evidence>
<dbReference type="PANTHER" id="PTHR45785:SF7">
    <property type="entry name" value="COMPLEMENT FACTOR H"/>
    <property type="match status" value="1"/>
</dbReference>
<feature type="domain" description="Sushi" evidence="7">
    <location>
        <begin position="202"/>
        <end position="261"/>
    </location>
</feature>
<feature type="disulfide bond" evidence="5">
    <location>
        <begin position="293"/>
        <end position="320"/>
    </location>
</feature>
<proteinExistence type="predicted"/>
<keyword evidence="8" id="KW-0675">Receptor</keyword>
<comment type="caution">
    <text evidence="8">The sequence shown here is derived from an EMBL/GenBank/DDBJ whole genome shotgun (WGS) entry which is preliminary data.</text>
</comment>
<feature type="domain" description="Sushi" evidence="7">
    <location>
        <begin position="263"/>
        <end position="322"/>
    </location>
</feature>
<evidence type="ECO:0000256" key="3">
    <source>
        <dbReference type="ARBA" id="ARBA00022737"/>
    </source>
</evidence>
<feature type="domain" description="Sushi" evidence="7">
    <location>
        <begin position="84"/>
        <end position="143"/>
    </location>
</feature>
<keyword evidence="1 5" id="KW-0768">Sushi</keyword>
<evidence type="ECO:0000313" key="9">
    <source>
        <dbReference type="Proteomes" id="UP001230051"/>
    </source>
</evidence>
<dbReference type="EMBL" id="JAGXEW010000452">
    <property type="protein sequence ID" value="KAK1139350.1"/>
    <property type="molecule type" value="Genomic_DNA"/>
</dbReference>